<dbReference type="EMBL" id="VWZR01006490">
    <property type="protein sequence ID" value="NXH70184.1"/>
    <property type="molecule type" value="Genomic_DNA"/>
</dbReference>
<keyword evidence="3 5" id="KW-0863">Zinc-finger</keyword>
<accession>A0A7K9M822</accession>
<sequence length="109" mass="12087">RRHSGHRGRLAEVPAGWASRPVAVVSPSLAGSRWCYPCAERGKSFTGRSSLSQHRRIQAGEQPHQCGDCGKQFLQRSDLAIRRCRHAGEQPYGCPKCRRRFGVSSSLAK</sequence>
<feature type="non-terminal residue" evidence="7">
    <location>
        <position position="1"/>
    </location>
</feature>
<evidence type="ECO:0000259" key="6">
    <source>
        <dbReference type="PROSITE" id="PS50157"/>
    </source>
</evidence>
<keyword evidence="2" id="KW-0677">Repeat</keyword>
<keyword evidence="4" id="KW-0862">Zinc</keyword>
<keyword evidence="8" id="KW-1185">Reference proteome</keyword>
<dbReference type="AlphaFoldDB" id="A0A7K9M822"/>
<dbReference type="PANTHER" id="PTHR23226">
    <property type="entry name" value="ZINC FINGER AND SCAN DOMAIN-CONTAINING"/>
    <property type="match status" value="1"/>
</dbReference>
<comment type="caution">
    <text evidence="7">The sequence shown here is derived from an EMBL/GenBank/DDBJ whole genome shotgun (WGS) entry which is preliminary data.</text>
</comment>
<dbReference type="GO" id="GO:0000978">
    <property type="term" value="F:RNA polymerase II cis-regulatory region sequence-specific DNA binding"/>
    <property type="evidence" value="ECO:0007669"/>
    <property type="project" value="TreeGrafter"/>
</dbReference>
<keyword evidence="1" id="KW-0479">Metal-binding</keyword>
<evidence type="ECO:0000256" key="3">
    <source>
        <dbReference type="ARBA" id="ARBA00022771"/>
    </source>
</evidence>
<name>A0A7K9M822_OCETE</name>
<dbReference type="Gene3D" id="3.30.160.60">
    <property type="entry name" value="Classic Zinc Finger"/>
    <property type="match status" value="2"/>
</dbReference>
<dbReference type="Proteomes" id="UP000527232">
    <property type="component" value="Unassembled WGS sequence"/>
</dbReference>
<dbReference type="SUPFAM" id="SSF57667">
    <property type="entry name" value="beta-beta-alpha zinc fingers"/>
    <property type="match status" value="2"/>
</dbReference>
<dbReference type="GO" id="GO:0000981">
    <property type="term" value="F:DNA-binding transcription factor activity, RNA polymerase II-specific"/>
    <property type="evidence" value="ECO:0007669"/>
    <property type="project" value="TreeGrafter"/>
</dbReference>
<dbReference type="FunFam" id="3.30.160.60:FF:000446">
    <property type="entry name" value="Zinc finger protein"/>
    <property type="match status" value="2"/>
</dbReference>
<dbReference type="OrthoDB" id="427030at2759"/>
<feature type="non-terminal residue" evidence="7">
    <location>
        <position position="109"/>
    </location>
</feature>
<evidence type="ECO:0000256" key="2">
    <source>
        <dbReference type="ARBA" id="ARBA00022737"/>
    </source>
</evidence>
<feature type="domain" description="C2H2-type" evidence="6">
    <location>
        <begin position="64"/>
        <end position="91"/>
    </location>
</feature>
<organism evidence="7 8">
    <name type="scientific">Oceanodroma tethys</name>
    <name type="common">Wedge-rumped storm-petrel</name>
    <name type="synonym">Hydrobates tethys</name>
    <dbReference type="NCBI Taxonomy" id="79633"/>
    <lineage>
        <taxon>Eukaryota</taxon>
        <taxon>Metazoa</taxon>
        <taxon>Chordata</taxon>
        <taxon>Craniata</taxon>
        <taxon>Vertebrata</taxon>
        <taxon>Euteleostomi</taxon>
        <taxon>Archelosauria</taxon>
        <taxon>Archosauria</taxon>
        <taxon>Dinosauria</taxon>
        <taxon>Saurischia</taxon>
        <taxon>Theropoda</taxon>
        <taxon>Coelurosauria</taxon>
        <taxon>Aves</taxon>
        <taxon>Neognathae</taxon>
        <taxon>Neoaves</taxon>
        <taxon>Aequornithes</taxon>
        <taxon>Procellariiformes</taxon>
        <taxon>Hydrobatidae</taxon>
        <taxon>Oceanodroma</taxon>
    </lineage>
</organism>
<evidence type="ECO:0000313" key="8">
    <source>
        <dbReference type="Proteomes" id="UP000527232"/>
    </source>
</evidence>
<protein>
    <submittedName>
        <fullName evidence="7">ZN239 protein</fullName>
    </submittedName>
</protein>
<evidence type="ECO:0000256" key="5">
    <source>
        <dbReference type="PROSITE-ProRule" id="PRU00042"/>
    </source>
</evidence>
<feature type="domain" description="C2H2-type" evidence="6">
    <location>
        <begin position="36"/>
        <end position="63"/>
    </location>
</feature>
<proteinExistence type="predicted"/>
<evidence type="ECO:0000256" key="1">
    <source>
        <dbReference type="ARBA" id="ARBA00022723"/>
    </source>
</evidence>
<dbReference type="InterPro" id="IPR036236">
    <property type="entry name" value="Znf_C2H2_sf"/>
</dbReference>
<reference evidence="7 8" key="1">
    <citation type="submission" date="2019-09" db="EMBL/GenBank/DDBJ databases">
        <title>Bird 10,000 Genomes (B10K) Project - Family phase.</title>
        <authorList>
            <person name="Zhang G."/>
        </authorList>
    </citation>
    <scope>NUCLEOTIDE SEQUENCE [LARGE SCALE GENOMIC DNA]</scope>
    <source>
        <strain evidence="7">B10K-DU-001-32</strain>
        <tissue evidence="7">Muscle</tissue>
    </source>
</reference>
<gene>
    <name evidence="7" type="primary">Znf239</name>
    <name evidence="7" type="ORF">HYDTET_R15850</name>
</gene>
<dbReference type="PROSITE" id="PS50157">
    <property type="entry name" value="ZINC_FINGER_C2H2_2"/>
    <property type="match status" value="2"/>
</dbReference>
<evidence type="ECO:0000256" key="4">
    <source>
        <dbReference type="ARBA" id="ARBA00022833"/>
    </source>
</evidence>
<evidence type="ECO:0000313" key="7">
    <source>
        <dbReference type="EMBL" id="NXH70184.1"/>
    </source>
</evidence>
<dbReference type="InterPro" id="IPR013087">
    <property type="entry name" value="Znf_C2H2_type"/>
</dbReference>
<dbReference type="GO" id="GO:0008270">
    <property type="term" value="F:zinc ion binding"/>
    <property type="evidence" value="ECO:0007669"/>
    <property type="project" value="UniProtKB-KW"/>
</dbReference>
<dbReference type="PANTHER" id="PTHR23226:SF405">
    <property type="entry name" value="GASTRULA ZINC FINGER PROTEIN XLCGF26.1-LIKE-RELATED"/>
    <property type="match status" value="1"/>
</dbReference>